<organism evidence="2 3">
    <name type="scientific">Diplodia corticola</name>
    <dbReference type="NCBI Taxonomy" id="236234"/>
    <lineage>
        <taxon>Eukaryota</taxon>
        <taxon>Fungi</taxon>
        <taxon>Dikarya</taxon>
        <taxon>Ascomycota</taxon>
        <taxon>Pezizomycotina</taxon>
        <taxon>Dothideomycetes</taxon>
        <taxon>Dothideomycetes incertae sedis</taxon>
        <taxon>Botryosphaeriales</taxon>
        <taxon>Botryosphaeriaceae</taxon>
        <taxon>Diplodia</taxon>
    </lineage>
</organism>
<accession>A0A1J9RSE3</accession>
<feature type="compositionally biased region" description="Polar residues" evidence="1">
    <location>
        <begin position="285"/>
        <end position="304"/>
    </location>
</feature>
<dbReference type="GeneID" id="31016859"/>
<sequence>MSAPDPAEQPLSNMSSIPDAVMTDADADGGPDAVADGGPDAVADGETEPSQAAPAAATPGNQSHAQEEQQEQIITQMIMGYERYSSHLMGKLKQVNKIIVKLDAQYNDMRARLKGESLAATGPPSIPALVDDYTLPSAHELDKIERLLRLRAFFDILLTCQQVGTALQNALQDARAALTPCHCVNTYRANLARLLKEQRLPVPRQQQETTATAGTGPSSTCSAPQHHPNGSGTIHEFATTADLRAALARDHIACLNAKRDLRAAILAIRYVEEQQQPPPPPPPTTRSTDSASNNTTWWSPTLNCLTTSPPTHPPPRSPSPTRTLTLALTNLQRFDHALRRNETLINTVTRTTTAPPPPQPSAQPSPSPRPPLEARMAAHHRRAVSAAFAEYDDAVAIGMGPDAEHGGLRQKKRELVWACVEWQGWVARREMAGLRGVLRGVWGVCGEH</sequence>
<evidence type="ECO:0000313" key="3">
    <source>
        <dbReference type="Proteomes" id="UP000183809"/>
    </source>
</evidence>
<feature type="region of interest" description="Disordered" evidence="1">
    <location>
        <begin position="198"/>
        <end position="234"/>
    </location>
</feature>
<dbReference type="OrthoDB" id="10686890at2759"/>
<name>A0A1J9RSE3_9PEZI</name>
<keyword evidence="3" id="KW-1185">Reference proteome</keyword>
<proteinExistence type="predicted"/>
<feature type="region of interest" description="Disordered" evidence="1">
    <location>
        <begin position="1"/>
        <end position="69"/>
    </location>
</feature>
<feature type="compositionally biased region" description="Pro residues" evidence="1">
    <location>
        <begin position="354"/>
        <end position="371"/>
    </location>
</feature>
<dbReference type="RefSeq" id="XP_020127619.1">
    <property type="nucleotide sequence ID" value="XM_020276598.1"/>
</dbReference>
<feature type="region of interest" description="Disordered" evidence="1">
    <location>
        <begin position="272"/>
        <end position="322"/>
    </location>
</feature>
<feature type="compositionally biased region" description="Low complexity" evidence="1">
    <location>
        <begin position="28"/>
        <end position="44"/>
    </location>
</feature>
<dbReference type="Proteomes" id="UP000183809">
    <property type="component" value="Unassembled WGS sequence"/>
</dbReference>
<dbReference type="EMBL" id="MNUE01000049">
    <property type="protein sequence ID" value="OJD31359.1"/>
    <property type="molecule type" value="Genomic_DNA"/>
</dbReference>
<comment type="caution">
    <text evidence="2">The sequence shown here is derived from an EMBL/GenBank/DDBJ whole genome shotgun (WGS) entry which is preliminary data.</text>
</comment>
<feature type="compositionally biased region" description="Low complexity" evidence="1">
    <location>
        <begin position="209"/>
        <end position="223"/>
    </location>
</feature>
<feature type="region of interest" description="Disordered" evidence="1">
    <location>
        <begin position="347"/>
        <end position="376"/>
    </location>
</feature>
<evidence type="ECO:0000256" key="1">
    <source>
        <dbReference type="SAM" id="MobiDB-lite"/>
    </source>
</evidence>
<evidence type="ECO:0000313" key="2">
    <source>
        <dbReference type="EMBL" id="OJD31359.1"/>
    </source>
</evidence>
<gene>
    <name evidence="2" type="ORF">BKCO1_490009</name>
</gene>
<dbReference type="AlphaFoldDB" id="A0A1J9RSE3"/>
<reference evidence="2 3" key="1">
    <citation type="submission" date="2016-10" db="EMBL/GenBank/DDBJ databases">
        <title>Proteomics and genomics reveal pathogen-plant mechanisms compatible with a hemibiotrophic lifestyle of Diplodia corticola.</title>
        <authorList>
            <person name="Fernandes I."/>
            <person name="De Jonge R."/>
            <person name="Van De Peer Y."/>
            <person name="Devreese B."/>
            <person name="Alves A."/>
            <person name="Esteves A.C."/>
        </authorList>
    </citation>
    <scope>NUCLEOTIDE SEQUENCE [LARGE SCALE GENOMIC DNA]</scope>
    <source>
        <strain evidence="2 3">CBS 112549</strain>
    </source>
</reference>
<protein>
    <submittedName>
        <fullName evidence="2">Uncharacterized protein</fullName>
    </submittedName>
</protein>